<evidence type="ECO:0000259" key="5">
    <source>
        <dbReference type="Pfam" id="PF07992"/>
    </source>
</evidence>
<dbReference type="InterPro" id="IPR023753">
    <property type="entry name" value="FAD/NAD-binding_dom"/>
</dbReference>
<dbReference type="Gene3D" id="3.50.50.60">
    <property type="entry name" value="FAD/NAD(P)-binding domain"/>
    <property type="match status" value="1"/>
</dbReference>
<dbReference type="SUPFAM" id="SSF51905">
    <property type="entry name" value="FAD/NAD(P)-binding domain"/>
    <property type="match status" value="1"/>
</dbReference>
<dbReference type="PRINTS" id="PR00368">
    <property type="entry name" value="FADPNR"/>
</dbReference>
<dbReference type="Pfam" id="PF07992">
    <property type="entry name" value="Pyr_redox_2"/>
    <property type="match status" value="1"/>
</dbReference>
<evidence type="ECO:0000256" key="3">
    <source>
        <dbReference type="ARBA" id="ARBA00022827"/>
    </source>
</evidence>
<proteinExistence type="predicted"/>
<evidence type="ECO:0000256" key="4">
    <source>
        <dbReference type="ARBA" id="ARBA00023002"/>
    </source>
</evidence>
<dbReference type="GO" id="GO:0016651">
    <property type="term" value="F:oxidoreductase activity, acting on NAD(P)H"/>
    <property type="evidence" value="ECO:0007669"/>
    <property type="project" value="TreeGrafter"/>
</dbReference>
<comment type="cofactor">
    <cofactor evidence="1">
        <name>FAD</name>
        <dbReference type="ChEBI" id="CHEBI:57692"/>
    </cofactor>
</comment>
<gene>
    <name evidence="6" type="ORF">P0Y50_07685</name>
</gene>
<name>A0AAJ5X6S7_9CAUL</name>
<reference evidence="6" key="1">
    <citation type="submission" date="2023-03" db="EMBL/GenBank/DDBJ databases">
        <title>Andean soil-derived lignocellulolytic bacterial consortium as a source of novel taxa and putative plastic-active enzymes.</title>
        <authorList>
            <person name="Diaz-Garcia L."/>
            <person name="Chuvochina M."/>
            <person name="Feuerriegel G."/>
            <person name="Bunk B."/>
            <person name="Sproer C."/>
            <person name="Streit W.R."/>
            <person name="Rodriguez L.M."/>
            <person name="Overmann J."/>
            <person name="Jimenez D.J."/>
        </authorList>
    </citation>
    <scope>NUCLEOTIDE SEQUENCE</scope>
    <source>
        <strain evidence="6">MAG 833</strain>
    </source>
</reference>
<evidence type="ECO:0000256" key="2">
    <source>
        <dbReference type="ARBA" id="ARBA00022630"/>
    </source>
</evidence>
<dbReference type="EMBL" id="CP119326">
    <property type="protein sequence ID" value="WEK41475.1"/>
    <property type="molecule type" value="Genomic_DNA"/>
</dbReference>
<evidence type="ECO:0000313" key="6">
    <source>
        <dbReference type="EMBL" id="WEK41475.1"/>
    </source>
</evidence>
<evidence type="ECO:0000313" key="7">
    <source>
        <dbReference type="Proteomes" id="UP001213664"/>
    </source>
</evidence>
<organism evidence="6 7">
    <name type="scientific">Candidatus Brevundimonas colombiensis</name>
    <dbReference type="NCBI Taxonomy" id="3121376"/>
    <lineage>
        <taxon>Bacteria</taxon>
        <taxon>Pseudomonadati</taxon>
        <taxon>Pseudomonadota</taxon>
        <taxon>Alphaproteobacteria</taxon>
        <taxon>Caulobacterales</taxon>
        <taxon>Caulobacteraceae</taxon>
        <taxon>Brevundimonas</taxon>
    </lineage>
</organism>
<dbReference type="InterPro" id="IPR036188">
    <property type="entry name" value="FAD/NAD-bd_sf"/>
</dbReference>
<dbReference type="Proteomes" id="UP001213664">
    <property type="component" value="Chromosome"/>
</dbReference>
<dbReference type="InterPro" id="IPR050446">
    <property type="entry name" value="FAD-oxidoreductase/Apoptosis"/>
</dbReference>
<dbReference type="PANTHER" id="PTHR43557">
    <property type="entry name" value="APOPTOSIS-INDUCING FACTOR 1"/>
    <property type="match status" value="1"/>
</dbReference>
<keyword evidence="4" id="KW-0560">Oxidoreductase</keyword>
<dbReference type="PANTHER" id="PTHR43557:SF2">
    <property type="entry name" value="RIESKE DOMAIN-CONTAINING PROTEIN-RELATED"/>
    <property type="match status" value="1"/>
</dbReference>
<sequence>MTRGPRSESSTYADIVIVGAGHAGAQLVFSLAQNNYAGSVMLIGDEPHQPYERPPLSKAYLKGDLDRAGLALREPAYWGAASAVLRLGQPVVAVDPQTRSATLGNGEIVGYGDLVWAAGGRARRLPLPGADLDGVVYLRDLADADDLVERLSPDRKVCIIGGGYGPDGAGRPVRR</sequence>
<dbReference type="AlphaFoldDB" id="A0AAJ5X6S7"/>
<keyword evidence="2" id="KW-0285">Flavoprotein</keyword>
<dbReference type="GO" id="GO:0005737">
    <property type="term" value="C:cytoplasm"/>
    <property type="evidence" value="ECO:0007669"/>
    <property type="project" value="TreeGrafter"/>
</dbReference>
<protein>
    <submittedName>
        <fullName evidence="6">FAD-dependent oxidoreductase</fullName>
    </submittedName>
</protein>
<feature type="domain" description="FAD/NAD(P)-binding" evidence="5">
    <location>
        <begin position="14"/>
        <end position="164"/>
    </location>
</feature>
<keyword evidence="3" id="KW-0274">FAD</keyword>
<evidence type="ECO:0000256" key="1">
    <source>
        <dbReference type="ARBA" id="ARBA00001974"/>
    </source>
</evidence>
<accession>A0AAJ5X6S7</accession>